<dbReference type="Proteomes" id="UP001174909">
    <property type="component" value="Unassembled WGS sequence"/>
</dbReference>
<proteinExistence type="predicted"/>
<comment type="caution">
    <text evidence="1">The sequence shown here is derived from an EMBL/GenBank/DDBJ whole genome shotgun (WGS) entry which is preliminary data.</text>
</comment>
<protein>
    <submittedName>
        <fullName evidence="1">Uncharacterized protein</fullName>
    </submittedName>
</protein>
<dbReference type="AlphaFoldDB" id="A0AA35S8K7"/>
<organism evidence="1 2">
    <name type="scientific">Geodia barretti</name>
    <name type="common">Barrett's horny sponge</name>
    <dbReference type="NCBI Taxonomy" id="519541"/>
    <lineage>
        <taxon>Eukaryota</taxon>
        <taxon>Metazoa</taxon>
        <taxon>Porifera</taxon>
        <taxon>Demospongiae</taxon>
        <taxon>Heteroscleromorpha</taxon>
        <taxon>Tetractinellida</taxon>
        <taxon>Astrophorina</taxon>
        <taxon>Geodiidae</taxon>
        <taxon>Geodia</taxon>
    </lineage>
</organism>
<evidence type="ECO:0000313" key="2">
    <source>
        <dbReference type="Proteomes" id="UP001174909"/>
    </source>
</evidence>
<accession>A0AA35S8K7</accession>
<evidence type="ECO:0000313" key="1">
    <source>
        <dbReference type="EMBL" id="CAI8024242.1"/>
    </source>
</evidence>
<sequence length="81" mass="9561">MLSYRKLSQSSSQDHLEHRVNLGLRDQRLHPHFRTVVWGHVPQLQVPLLNKQKSPPKYRLLPRPQFQTQRVMAGYILPSPQ</sequence>
<dbReference type="EMBL" id="CASHTH010002067">
    <property type="protein sequence ID" value="CAI8024242.1"/>
    <property type="molecule type" value="Genomic_DNA"/>
</dbReference>
<keyword evidence="2" id="KW-1185">Reference proteome</keyword>
<name>A0AA35S8K7_GEOBA</name>
<feature type="non-terminal residue" evidence="1">
    <location>
        <position position="81"/>
    </location>
</feature>
<reference evidence="1" key="1">
    <citation type="submission" date="2023-03" db="EMBL/GenBank/DDBJ databases">
        <authorList>
            <person name="Steffen K."/>
            <person name="Cardenas P."/>
        </authorList>
    </citation>
    <scope>NUCLEOTIDE SEQUENCE</scope>
</reference>
<gene>
    <name evidence="1" type="ORF">GBAR_LOCUS14098</name>
</gene>